<proteinExistence type="predicted"/>
<dbReference type="InterPro" id="IPR041893">
    <property type="entry name" value="ArdA_dom3"/>
</dbReference>
<dbReference type="InterPro" id="IPR009899">
    <property type="entry name" value="ArdA"/>
</dbReference>
<comment type="caution">
    <text evidence="1">The sequence shown here is derived from an EMBL/GenBank/DDBJ whole genome shotgun (WGS) entry which is preliminary data.</text>
</comment>
<dbReference type="InterPro" id="IPR041895">
    <property type="entry name" value="ArdA_dom1"/>
</dbReference>
<protein>
    <recommendedName>
        <fullName evidence="3">Antirestriction protein ArdA</fullName>
    </recommendedName>
</protein>
<sequence length="180" mass="21060">MQNIPSIYVGTYHKYNCGSIAGRWLNLTEYSSKEEFYEACKELHSDEEDAEFMFQDWENIPDFLISECSLDDDAFEYFEAIAGMDDDKIEALEIYRDNILGKHYQISVSDLLQQFEDSYQGYYGGKSDTAEVEYAYEYVEQAGFLNNCPDELSRYFDYEAYARDLFSSSFVEHDGHVFIN</sequence>
<dbReference type="Gene3D" id="3.10.20.480">
    <property type="entry name" value="Antirestriction protein ArdA, domain 1"/>
    <property type="match status" value="1"/>
</dbReference>
<name>A0ABN8ERQ3_9BACT</name>
<accession>A0ABN8ERQ3</accession>
<dbReference type="RefSeq" id="WP_238803969.1">
    <property type="nucleotide sequence ID" value="NZ_CAKLPY010000001.1"/>
</dbReference>
<dbReference type="Gene3D" id="1.10.10.1190">
    <property type="entry name" value="Antirestriction protein ArdA, domain 3"/>
    <property type="match status" value="1"/>
</dbReference>
<keyword evidence="2" id="KW-1185">Reference proteome</keyword>
<gene>
    <name evidence="1" type="ORF">EMA8858_00327</name>
</gene>
<reference evidence="1" key="1">
    <citation type="submission" date="2021-12" db="EMBL/GenBank/DDBJ databases">
        <authorList>
            <person name="Rodrigo-Torres L."/>
            <person name="Arahal R. D."/>
            <person name="Lucena T."/>
        </authorList>
    </citation>
    <scope>NUCLEOTIDE SEQUENCE</scope>
    <source>
        <strain evidence="1">CECT 8858</strain>
    </source>
</reference>
<evidence type="ECO:0000313" key="1">
    <source>
        <dbReference type="EMBL" id="CAH0994218.1"/>
    </source>
</evidence>
<dbReference type="EMBL" id="CAKLPY010000001">
    <property type="protein sequence ID" value="CAH0994218.1"/>
    <property type="molecule type" value="Genomic_DNA"/>
</dbReference>
<dbReference type="Proteomes" id="UP000837932">
    <property type="component" value="Unassembled WGS sequence"/>
</dbReference>
<organism evidence="1 2">
    <name type="scientific">Emticicia aquatica</name>
    <dbReference type="NCBI Taxonomy" id="1681835"/>
    <lineage>
        <taxon>Bacteria</taxon>
        <taxon>Pseudomonadati</taxon>
        <taxon>Bacteroidota</taxon>
        <taxon>Cytophagia</taxon>
        <taxon>Cytophagales</taxon>
        <taxon>Leadbetterellaceae</taxon>
        <taxon>Emticicia</taxon>
    </lineage>
</organism>
<evidence type="ECO:0000313" key="2">
    <source>
        <dbReference type="Proteomes" id="UP000837932"/>
    </source>
</evidence>
<evidence type="ECO:0008006" key="3">
    <source>
        <dbReference type="Google" id="ProtNLM"/>
    </source>
</evidence>
<dbReference type="Pfam" id="PF07275">
    <property type="entry name" value="ArdA"/>
    <property type="match status" value="1"/>
</dbReference>